<dbReference type="Proteomes" id="UP000276133">
    <property type="component" value="Unassembled WGS sequence"/>
</dbReference>
<organism evidence="1 2">
    <name type="scientific">Brachionus plicatilis</name>
    <name type="common">Marine rotifer</name>
    <name type="synonym">Brachionus muelleri</name>
    <dbReference type="NCBI Taxonomy" id="10195"/>
    <lineage>
        <taxon>Eukaryota</taxon>
        <taxon>Metazoa</taxon>
        <taxon>Spiralia</taxon>
        <taxon>Gnathifera</taxon>
        <taxon>Rotifera</taxon>
        <taxon>Eurotatoria</taxon>
        <taxon>Monogononta</taxon>
        <taxon>Pseudotrocha</taxon>
        <taxon>Ploima</taxon>
        <taxon>Brachionidae</taxon>
        <taxon>Brachionus</taxon>
    </lineage>
</organism>
<accession>A0A3M7T9T6</accession>
<dbReference type="EMBL" id="REGN01000060">
    <property type="protein sequence ID" value="RNA44759.1"/>
    <property type="molecule type" value="Genomic_DNA"/>
</dbReference>
<reference evidence="1 2" key="1">
    <citation type="journal article" date="2018" name="Sci. Rep.">
        <title>Genomic signatures of local adaptation to the degree of environmental predictability in rotifers.</title>
        <authorList>
            <person name="Franch-Gras L."/>
            <person name="Hahn C."/>
            <person name="Garcia-Roger E.M."/>
            <person name="Carmona M.J."/>
            <person name="Serra M."/>
            <person name="Gomez A."/>
        </authorList>
    </citation>
    <scope>NUCLEOTIDE SEQUENCE [LARGE SCALE GENOMIC DNA]</scope>
    <source>
        <strain evidence="1">HYR1</strain>
    </source>
</reference>
<dbReference type="AlphaFoldDB" id="A0A3M7T9T6"/>
<gene>
    <name evidence="1" type="ORF">BpHYR1_048022</name>
</gene>
<keyword evidence="2" id="KW-1185">Reference proteome</keyword>
<comment type="caution">
    <text evidence="1">The sequence shown here is derived from an EMBL/GenBank/DDBJ whole genome shotgun (WGS) entry which is preliminary data.</text>
</comment>
<protein>
    <submittedName>
        <fullName evidence="1">Uncharacterized protein</fullName>
    </submittedName>
</protein>
<dbReference type="OrthoDB" id="10603513at2759"/>
<evidence type="ECO:0000313" key="1">
    <source>
        <dbReference type="EMBL" id="RNA44759.1"/>
    </source>
</evidence>
<sequence length="207" mass="23694">MSGERKSIRLQIDLPIDDAYLLKKISCDQISNIQFRFSLKALNKQNASLNSYEMSSLSSSSASDYSSASDSLMLSLLSSDLKANYCMANESKNAVNVYDKLSFRKICHQSGNYSITNDLVRNRVENIYEEIIYSDKCPNEKNFRESNEYFIPTGNSRSKTCKKMFKKEYSLNQIMDNLNQLTTFAQKQEEMAQCENSNLTCSEPIYV</sequence>
<evidence type="ECO:0000313" key="2">
    <source>
        <dbReference type="Proteomes" id="UP000276133"/>
    </source>
</evidence>
<name>A0A3M7T9T6_BRAPC</name>
<proteinExistence type="predicted"/>